<keyword evidence="4 6" id="KW-1133">Transmembrane helix</keyword>
<dbReference type="GO" id="GO:1990961">
    <property type="term" value="P:xenobiotic detoxification by transmembrane export across the plasma membrane"/>
    <property type="evidence" value="ECO:0007669"/>
    <property type="project" value="TreeGrafter"/>
</dbReference>
<keyword evidence="3 6" id="KW-0812">Transmembrane</keyword>
<organism evidence="8 9">
    <name type="scientific">Escherichia coli</name>
    <dbReference type="NCBI Taxonomy" id="562"/>
    <lineage>
        <taxon>Bacteria</taxon>
        <taxon>Pseudomonadati</taxon>
        <taxon>Pseudomonadota</taxon>
        <taxon>Gammaproteobacteria</taxon>
        <taxon>Enterobacterales</taxon>
        <taxon>Enterobacteriaceae</taxon>
        <taxon>Escherichia</taxon>
    </lineage>
</organism>
<reference evidence="8 9" key="1">
    <citation type="submission" date="2019-12" db="EMBL/GenBank/DDBJ databases">
        <title>Enteriobacteria Tanzani isolates_8377-8380.</title>
        <authorList>
            <person name="Subbiah M."/>
            <person name="Call D."/>
        </authorList>
    </citation>
    <scope>NUCLEOTIDE SEQUENCE [LARGE SCALE GENOMIC DNA]</scope>
    <source>
        <strain evidence="8 9">8380wG1</strain>
    </source>
</reference>
<dbReference type="GO" id="GO:0015385">
    <property type="term" value="F:sodium:proton antiporter activity"/>
    <property type="evidence" value="ECO:0007669"/>
    <property type="project" value="TreeGrafter"/>
</dbReference>
<feature type="transmembrane region" description="Helical" evidence="6">
    <location>
        <begin position="216"/>
        <end position="241"/>
    </location>
</feature>
<feature type="transmembrane region" description="Helical" evidence="6">
    <location>
        <begin position="253"/>
        <end position="272"/>
    </location>
</feature>
<evidence type="ECO:0000256" key="1">
    <source>
        <dbReference type="ARBA" id="ARBA00004429"/>
    </source>
</evidence>
<accession>A0A6D0II60</accession>
<dbReference type="GO" id="GO:0005886">
    <property type="term" value="C:plasma membrane"/>
    <property type="evidence" value="ECO:0007669"/>
    <property type="project" value="UniProtKB-SubCell"/>
</dbReference>
<feature type="transmembrane region" description="Helical" evidence="6">
    <location>
        <begin position="80"/>
        <end position="99"/>
    </location>
</feature>
<feature type="transmembrane region" description="Helical" evidence="6">
    <location>
        <begin position="168"/>
        <end position="187"/>
    </location>
</feature>
<protein>
    <submittedName>
        <fullName evidence="8">MFS transporter</fullName>
    </submittedName>
</protein>
<evidence type="ECO:0000259" key="7">
    <source>
        <dbReference type="PROSITE" id="PS50850"/>
    </source>
</evidence>
<dbReference type="Proteomes" id="UP000430387">
    <property type="component" value="Unassembled WGS sequence"/>
</dbReference>
<dbReference type="Pfam" id="PF07690">
    <property type="entry name" value="MFS_1"/>
    <property type="match status" value="1"/>
</dbReference>
<evidence type="ECO:0000256" key="6">
    <source>
        <dbReference type="SAM" id="Phobius"/>
    </source>
</evidence>
<evidence type="ECO:0000256" key="4">
    <source>
        <dbReference type="ARBA" id="ARBA00022989"/>
    </source>
</evidence>
<dbReference type="PROSITE" id="PS50850">
    <property type="entry name" value="MFS"/>
    <property type="match status" value="1"/>
</dbReference>
<dbReference type="InterPro" id="IPR005829">
    <property type="entry name" value="Sugar_transporter_CS"/>
</dbReference>
<dbReference type="PANTHER" id="PTHR23502:SF10">
    <property type="entry name" value="MULTIDRUG RESISTANCE PROTEIN MDTM"/>
    <property type="match status" value="1"/>
</dbReference>
<gene>
    <name evidence="8" type="ORF">GQA06_22365</name>
</gene>
<dbReference type="PROSITE" id="PS00216">
    <property type="entry name" value="SUGAR_TRANSPORT_1"/>
    <property type="match status" value="1"/>
</dbReference>
<feature type="transmembrane region" description="Helical" evidence="6">
    <location>
        <begin position="138"/>
        <end position="162"/>
    </location>
</feature>
<comment type="subcellular location">
    <subcellularLocation>
        <location evidence="1">Cell inner membrane</location>
        <topology evidence="1">Multi-pass membrane protein</topology>
    </subcellularLocation>
</comment>
<dbReference type="EMBL" id="WTQJ01001101">
    <property type="protein sequence ID" value="MWR16520.1"/>
    <property type="molecule type" value="Genomic_DNA"/>
</dbReference>
<dbReference type="SUPFAM" id="SSF103473">
    <property type="entry name" value="MFS general substrate transporter"/>
    <property type="match status" value="1"/>
</dbReference>
<proteinExistence type="predicted"/>
<evidence type="ECO:0000256" key="3">
    <source>
        <dbReference type="ARBA" id="ARBA00022692"/>
    </source>
</evidence>
<evidence type="ECO:0000313" key="8">
    <source>
        <dbReference type="EMBL" id="MWR16520.1"/>
    </source>
</evidence>
<sequence length="273" mass="29378">MPRFFARHAATLFFPMALILYDFAAYLSTDLIQPGIINVVRDFNADVSLAPAAVSLYLAGGMALQWLLGPLSDRIGRRPVLITGALIFTLACAATMFTTSMTQFLIARAIQGTSICFIATVGYVTVQEAFGQTKGIKLMAIITSIVLIAPIIGPLSGAALMHFVHWKVLFAIIAVMGFISFVGLLLAMPETVKRGAVPFSAKSVFRDFRNVFCNRLFLFGAATISLSYIPMMSWVAVSPVILIDAGGLTTSQFAWTQVPVFGAVIVANAIVAR</sequence>
<comment type="caution">
    <text evidence="8">The sequence shown here is derived from an EMBL/GenBank/DDBJ whole genome shotgun (WGS) entry which is preliminary data.</text>
</comment>
<dbReference type="InterPro" id="IPR020846">
    <property type="entry name" value="MFS_dom"/>
</dbReference>
<feature type="domain" description="Major facilitator superfamily (MFS) profile" evidence="7">
    <location>
        <begin position="14"/>
        <end position="273"/>
    </location>
</feature>
<feature type="non-terminal residue" evidence="8">
    <location>
        <position position="273"/>
    </location>
</feature>
<evidence type="ECO:0000256" key="5">
    <source>
        <dbReference type="ARBA" id="ARBA00023136"/>
    </source>
</evidence>
<dbReference type="PANTHER" id="PTHR23502">
    <property type="entry name" value="MAJOR FACILITATOR SUPERFAMILY"/>
    <property type="match status" value="1"/>
</dbReference>
<dbReference type="Gene3D" id="1.20.1720.10">
    <property type="entry name" value="Multidrug resistance protein D"/>
    <property type="match status" value="1"/>
</dbReference>
<feature type="transmembrane region" description="Helical" evidence="6">
    <location>
        <begin position="48"/>
        <end position="68"/>
    </location>
</feature>
<dbReference type="InterPro" id="IPR036259">
    <property type="entry name" value="MFS_trans_sf"/>
</dbReference>
<dbReference type="InterPro" id="IPR011701">
    <property type="entry name" value="MFS"/>
</dbReference>
<evidence type="ECO:0000256" key="2">
    <source>
        <dbReference type="ARBA" id="ARBA00022475"/>
    </source>
</evidence>
<feature type="transmembrane region" description="Helical" evidence="6">
    <location>
        <begin position="105"/>
        <end position="126"/>
    </location>
</feature>
<keyword evidence="5 6" id="KW-0472">Membrane</keyword>
<dbReference type="AlphaFoldDB" id="A0A6D0II60"/>
<keyword evidence="2" id="KW-1003">Cell membrane</keyword>
<name>A0A6D0II60_ECOLX</name>
<evidence type="ECO:0000313" key="9">
    <source>
        <dbReference type="Proteomes" id="UP000430387"/>
    </source>
</evidence>